<dbReference type="GO" id="GO:0031966">
    <property type="term" value="C:mitochondrial membrane"/>
    <property type="evidence" value="ECO:0007669"/>
    <property type="project" value="UniProtKB-SubCell"/>
</dbReference>
<dbReference type="EC" id="7.1.1.2" evidence="3"/>
<evidence type="ECO:0000256" key="9">
    <source>
        <dbReference type="ARBA" id="ARBA00022982"/>
    </source>
</evidence>
<keyword evidence="6" id="KW-0679">Respiratory chain</keyword>
<evidence type="ECO:0000256" key="15">
    <source>
        <dbReference type="ARBA" id="ARBA00049551"/>
    </source>
</evidence>
<dbReference type="GO" id="GO:0008137">
    <property type="term" value="F:NADH dehydrogenase (ubiquinone) activity"/>
    <property type="evidence" value="ECO:0007669"/>
    <property type="project" value="UniProtKB-EC"/>
</dbReference>
<dbReference type="PANTHER" id="PTHR11435">
    <property type="entry name" value="NADH UBIQUINONE OXIDOREDUCTASE SUBUNIT ND6"/>
    <property type="match status" value="1"/>
</dbReference>
<evidence type="ECO:0000256" key="11">
    <source>
        <dbReference type="ARBA" id="ARBA00023027"/>
    </source>
</evidence>
<evidence type="ECO:0000256" key="8">
    <source>
        <dbReference type="ARBA" id="ARBA00022967"/>
    </source>
</evidence>
<feature type="transmembrane region" description="Helical" evidence="16">
    <location>
        <begin position="48"/>
        <end position="73"/>
    </location>
</feature>
<evidence type="ECO:0000313" key="17">
    <source>
        <dbReference type="EMBL" id="ABX11515.1"/>
    </source>
</evidence>
<protein>
    <recommendedName>
        <fullName evidence="4">NADH-ubiquinone oxidoreductase chain 6</fullName>
        <ecNumber evidence="3">7.1.1.2</ecNumber>
    </recommendedName>
    <alternativeName>
        <fullName evidence="14">NADH dehydrogenase subunit 6</fullName>
    </alternativeName>
</protein>
<sequence>MFKLFISAMSNSMNLYFIKTNHPMSMMIIIICQTMFIGLMAGNFMESFWISYILVFTFLGGMLVIFVYISSIASNELFNLNLNKTMMFGFITMSIFMSLIIVEYIMISDIFKNKETSSMNLSIDIMESTSSLTKIYNYPSFMITIMMMVYLLLTLIVVVYITNINKGPIRKIN</sequence>
<gene>
    <name evidence="17" type="primary">ND6</name>
</gene>
<keyword evidence="13 16" id="KW-0472">Membrane</keyword>
<keyword evidence="5" id="KW-0813">Transport</keyword>
<keyword evidence="11" id="KW-0520">NAD</keyword>
<dbReference type="PANTHER" id="PTHR11435:SF1">
    <property type="entry name" value="NADH-UBIQUINONE OXIDOREDUCTASE CHAIN 6"/>
    <property type="match status" value="1"/>
</dbReference>
<feature type="transmembrane region" description="Helical" evidence="16">
    <location>
        <begin position="21"/>
        <end position="42"/>
    </location>
</feature>
<comment type="catalytic activity">
    <reaction evidence="15">
        <text>a ubiquinone + NADH + 5 H(+)(in) = a ubiquinol + NAD(+) + 4 H(+)(out)</text>
        <dbReference type="Rhea" id="RHEA:29091"/>
        <dbReference type="Rhea" id="RHEA-COMP:9565"/>
        <dbReference type="Rhea" id="RHEA-COMP:9566"/>
        <dbReference type="ChEBI" id="CHEBI:15378"/>
        <dbReference type="ChEBI" id="CHEBI:16389"/>
        <dbReference type="ChEBI" id="CHEBI:17976"/>
        <dbReference type="ChEBI" id="CHEBI:57540"/>
        <dbReference type="ChEBI" id="CHEBI:57945"/>
        <dbReference type="EC" id="7.1.1.2"/>
    </reaction>
</comment>
<evidence type="ECO:0000256" key="16">
    <source>
        <dbReference type="SAM" id="Phobius"/>
    </source>
</evidence>
<evidence type="ECO:0000256" key="7">
    <source>
        <dbReference type="ARBA" id="ARBA00022692"/>
    </source>
</evidence>
<organism evidence="17">
    <name type="scientific">Atractomorpha sinensis</name>
    <dbReference type="NCBI Taxonomy" id="244711"/>
    <lineage>
        <taxon>Eukaryota</taxon>
        <taxon>Metazoa</taxon>
        <taxon>Ecdysozoa</taxon>
        <taxon>Arthropoda</taxon>
        <taxon>Hexapoda</taxon>
        <taxon>Insecta</taxon>
        <taxon>Pterygota</taxon>
        <taxon>Neoptera</taxon>
        <taxon>Polyneoptera</taxon>
        <taxon>Orthoptera</taxon>
        <taxon>Caelifera</taxon>
        <taxon>Acrididea</taxon>
        <taxon>Acridomorpha</taxon>
        <taxon>Pyrgomorphoidea</taxon>
        <taxon>Pyrgomorphidae</taxon>
        <taxon>Pyrgomorphinae</taxon>
        <taxon>Atractomorpha</taxon>
    </lineage>
</organism>
<dbReference type="CTD" id="4541"/>
<keyword evidence="12 17" id="KW-0496">Mitochondrion</keyword>
<evidence type="ECO:0000256" key="5">
    <source>
        <dbReference type="ARBA" id="ARBA00022448"/>
    </source>
</evidence>
<name>B8PWJ8_9ORTH</name>
<keyword evidence="10 16" id="KW-1133">Transmembrane helix</keyword>
<proteinExistence type="inferred from homology"/>
<evidence type="ECO:0000256" key="3">
    <source>
        <dbReference type="ARBA" id="ARBA00012944"/>
    </source>
</evidence>
<evidence type="ECO:0000256" key="14">
    <source>
        <dbReference type="ARBA" id="ARBA00031019"/>
    </source>
</evidence>
<evidence type="ECO:0000256" key="10">
    <source>
        <dbReference type="ARBA" id="ARBA00022989"/>
    </source>
</evidence>
<dbReference type="InterPro" id="IPR050269">
    <property type="entry name" value="ComplexI_Subunit6"/>
</dbReference>
<evidence type="ECO:0000256" key="6">
    <source>
        <dbReference type="ARBA" id="ARBA00022660"/>
    </source>
</evidence>
<keyword evidence="8" id="KW-1278">Translocase</keyword>
<accession>B8PWJ8</accession>
<feature type="transmembrane region" description="Helical" evidence="16">
    <location>
        <begin position="85"/>
        <end position="107"/>
    </location>
</feature>
<evidence type="ECO:0000256" key="4">
    <source>
        <dbReference type="ARBA" id="ARBA00021095"/>
    </source>
</evidence>
<evidence type="ECO:0000256" key="2">
    <source>
        <dbReference type="ARBA" id="ARBA00005698"/>
    </source>
</evidence>
<dbReference type="RefSeq" id="YP_002456395.1">
    <property type="nucleotide sequence ID" value="NC_011824.1"/>
</dbReference>
<feature type="transmembrane region" description="Helical" evidence="16">
    <location>
        <begin position="141"/>
        <end position="161"/>
    </location>
</feature>
<reference evidence="17" key="1">
    <citation type="submission" date="2007-11" db="EMBL/GenBank/DDBJ databases">
        <title>The complete mitochondrial genome of Atractomorpha sinensis.</title>
        <authorList>
            <person name="Ding F."/>
            <person name="Huang Y."/>
        </authorList>
    </citation>
    <scope>NUCLEOTIDE SEQUENCE</scope>
</reference>
<keyword evidence="9" id="KW-0249">Electron transport</keyword>
<evidence type="ECO:0000256" key="1">
    <source>
        <dbReference type="ARBA" id="ARBA00004225"/>
    </source>
</evidence>
<evidence type="ECO:0000256" key="13">
    <source>
        <dbReference type="ARBA" id="ARBA00023136"/>
    </source>
</evidence>
<keyword evidence="7 16" id="KW-0812">Transmembrane</keyword>
<dbReference type="GeneID" id="7256510"/>
<dbReference type="EMBL" id="EU263919">
    <property type="protein sequence ID" value="ABX11515.1"/>
    <property type="molecule type" value="Genomic_DNA"/>
</dbReference>
<dbReference type="AlphaFoldDB" id="B8PWJ8"/>
<comment type="similarity">
    <text evidence="2">Belongs to the complex I subunit 6 family.</text>
</comment>
<comment type="subcellular location">
    <subcellularLocation>
        <location evidence="1">Mitochondrion membrane</location>
        <topology evidence="1">Multi-pass membrane protein</topology>
    </subcellularLocation>
</comment>
<evidence type="ECO:0000256" key="12">
    <source>
        <dbReference type="ARBA" id="ARBA00023128"/>
    </source>
</evidence>
<geneLocation type="mitochondrion" evidence="17"/>